<keyword evidence="2" id="KW-0423">Lactose metabolism</keyword>
<proteinExistence type="inferred from homology"/>
<dbReference type="InterPro" id="IPR003500">
    <property type="entry name" value="RpiB_LacA_LacB"/>
</dbReference>
<evidence type="ECO:0000256" key="1">
    <source>
        <dbReference type="ARBA" id="ARBA00008754"/>
    </source>
</evidence>
<evidence type="ECO:0000256" key="2">
    <source>
        <dbReference type="ARBA" id="ARBA00022736"/>
    </source>
</evidence>
<evidence type="ECO:0000313" key="4">
    <source>
        <dbReference type="EMBL" id="SFZ74658.1"/>
    </source>
</evidence>
<name>A0A1K2HEC3_9LACT</name>
<dbReference type="Pfam" id="PF02502">
    <property type="entry name" value="LacAB_rpiB"/>
    <property type="match status" value="1"/>
</dbReference>
<dbReference type="InterPro" id="IPR036569">
    <property type="entry name" value="RpiB_LacA_LacB_sf"/>
</dbReference>
<dbReference type="AlphaFoldDB" id="A0A1K2HEC3"/>
<protein>
    <submittedName>
        <fullName evidence="4">Ribose 5-phosphate isomerase RpiB</fullName>
    </submittedName>
</protein>
<evidence type="ECO:0000256" key="3">
    <source>
        <dbReference type="ARBA" id="ARBA00023235"/>
    </source>
</evidence>
<dbReference type="OrthoDB" id="1778624at2"/>
<organism evidence="4 5">
    <name type="scientific">Pseudolactococcus chungangensis CAU 28 = DSM 22330</name>
    <dbReference type="NCBI Taxonomy" id="1122154"/>
    <lineage>
        <taxon>Bacteria</taxon>
        <taxon>Bacillati</taxon>
        <taxon>Bacillota</taxon>
        <taxon>Bacilli</taxon>
        <taxon>Lactobacillales</taxon>
        <taxon>Streptococcaceae</taxon>
        <taxon>Pseudolactococcus</taxon>
    </lineage>
</organism>
<dbReference type="RefSeq" id="WP_072353591.1">
    <property type="nucleotide sequence ID" value="NZ_FPKS01000006.1"/>
</dbReference>
<gene>
    <name evidence="4" type="ORF">SAMN02746068_01298</name>
</gene>
<keyword evidence="3 4" id="KW-0413">Isomerase</keyword>
<dbReference type="STRING" id="1122154.SAMN02746068_01298"/>
<accession>A0A1K2HEC3</accession>
<dbReference type="EMBL" id="FPKS01000006">
    <property type="protein sequence ID" value="SFZ74658.1"/>
    <property type="molecule type" value="Genomic_DNA"/>
</dbReference>
<dbReference type="GO" id="GO:0016861">
    <property type="term" value="F:intramolecular oxidoreductase activity, interconverting aldoses and ketoses"/>
    <property type="evidence" value="ECO:0007669"/>
    <property type="project" value="UniProtKB-ARBA"/>
</dbReference>
<dbReference type="Proteomes" id="UP000185655">
    <property type="component" value="Unassembled WGS sequence"/>
</dbReference>
<dbReference type="Gene3D" id="3.40.1400.10">
    <property type="entry name" value="Sugar-phosphate isomerase, RpiB/LacA/LacB"/>
    <property type="match status" value="1"/>
</dbReference>
<dbReference type="SUPFAM" id="SSF89623">
    <property type="entry name" value="Ribose/Galactose isomerase RpiB/AlsB"/>
    <property type="match status" value="1"/>
</dbReference>
<evidence type="ECO:0000313" key="5">
    <source>
        <dbReference type="Proteomes" id="UP000185655"/>
    </source>
</evidence>
<reference evidence="4 5" key="1">
    <citation type="submission" date="2016-11" db="EMBL/GenBank/DDBJ databases">
        <authorList>
            <person name="Jaros S."/>
            <person name="Januszkiewicz K."/>
            <person name="Wedrychowicz H."/>
        </authorList>
    </citation>
    <scope>NUCLEOTIDE SEQUENCE [LARGE SCALE GENOMIC DNA]</scope>
    <source>
        <strain evidence="4 5">DSM 22330</strain>
    </source>
</reference>
<sequence>MKIGFAVASSLSDKREMLFNIIQDVAIAHDHTAIALTMTEQTVDYIDVAIRCGYALNEKEVDFILTGCSSGLGMQLACNYVPNLICGYGTSEIEANLFASINQGNAFSYPFSLNWGWASEEKYRFVLHALFKGLNDLPYPKVPKEEVQRKIAATEKLKDLKKTAQIDFEAFAEVYQNIRN</sequence>
<comment type="similarity">
    <text evidence="1">Belongs to the LacAB/RpiB family.</text>
</comment>
<dbReference type="GO" id="GO:0005988">
    <property type="term" value="P:lactose metabolic process"/>
    <property type="evidence" value="ECO:0007669"/>
    <property type="project" value="UniProtKB-KW"/>
</dbReference>